<sequence>MAQMVFVADDGFSGRELWTTDGTARGTGLLADIWPGGGPGSPTYLARLDAGHAVFAGTDPEHGNEPWITDGTAAGTRLILDISALESGFGGSSPRSFTQLDEGRVLFVAGDAEHGNEPWVTDGTAAGTEVLELVPGSAGGYVSGSFIALGDGRALFAASDPGLGNELWVTDGTQGGTFLVKDLYPGSNGSYPGSSSSRGMISLGDGRAILSAEDNLHGRELWISDGTEAGTSLLADLSPGTISYYPGSGDQPLSSSPGNFTALAPGRILFTATDPEHGTELWFTDGTADGTRLVVDLWPGNAPSYSGANPAANSSNPGQILPLGDGLALVSADDGVHGREFWVTDGSAEGTSLLADIWSGGGSGNPGSATSSYSPYPPYQPQPAVGPGGSIALCKGVALFSATDPVHGTELWITDGTAEGTRMLEDINRGIQGFAGSNPSYFAALGDGRVVFTADDGVNGMEPWITDGTAAGTHLLDNINPGAAGSGAQGYLLL</sequence>
<evidence type="ECO:0008006" key="3">
    <source>
        <dbReference type="Google" id="ProtNLM"/>
    </source>
</evidence>
<proteinExistence type="predicted"/>
<dbReference type="EMBL" id="SMSJ01000021">
    <property type="protein sequence ID" value="TDH61452.1"/>
    <property type="molecule type" value="Genomic_DNA"/>
</dbReference>
<evidence type="ECO:0000313" key="1">
    <source>
        <dbReference type="EMBL" id="TDH61452.1"/>
    </source>
</evidence>
<dbReference type="Proteomes" id="UP000295096">
    <property type="component" value="Unassembled WGS sequence"/>
</dbReference>
<dbReference type="OrthoDB" id="5242130at2"/>
<name>A0A4R5QE26_9PROT</name>
<evidence type="ECO:0000313" key="2">
    <source>
        <dbReference type="Proteomes" id="UP000295096"/>
    </source>
</evidence>
<protein>
    <recommendedName>
        <fullName evidence="3">Hyalin</fullName>
    </recommendedName>
</protein>
<reference evidence="1 2" key="1">
    <citation type="journal article" date="2016" name="J. Microbiol.">
        <title>Dankookia rubra gen. nov., sp. nov., an alphaproteobacterium isolated from sediment of a shallow stream.</title>
        <authorList>
            <person name="Kim W.H."/>
            <person name="Kim D.H."/>
            <person name="Kang K."/>
            <person name="Ahn T.Y."/>
        </authorList>
    </citation>
    <scope>NUCLEOTIDE SEQUENCE [LARGE SCALE GENOMIC DNA]</scope>
    <source>
        <strain evidence="1 2">JCM30602</strain>
    </source>
</reference>
<dbReference type="AlphaFoldDB" id="A0A4R5QE26"/>
<organism evidence="1 2">
    <name type="scientific">Dankookia rubra</name>
    <dbReference type="NCBI Taxonomy" id="1442381"/>
    <lineage>
        <taxon>Bacteria</taxon>
        <taxon>Pseudomonadati</taxon>
        <taxon>Pseudomonadota</taxon>
        <taxon>Alphaproteobacteria</taxon>
        <taxon>Acetobacterales</taxon>
        <taxon>Roseomonadaceae</taxon>
        <taxon>Dankookia</taxon>
    </lineage>
</organism>
<gene>
    <name evidence="1" type="ORF">E2C06_16850</name>
</gene>
<keyword evidence="2" id="KW-1185">Reference proteome</keyword>
<dbReference type="RefSeq" id="WP_133289775.1">
    <property type="nucleotide sequence ID" value="NZ_SMSJ01000021.1"/>
</dbReference>
<comment type="caution">
    <text evidence="1">The sequence shown here is derived from an EMBL/GenBank/DDBJ whole genome shotgun (WGS) entry which is preliminary data.</text>
</comment>
<accession>A0A4R5QE26</accession>